<protein>
    <recommendedName>
        <fullName evidence="5">Peptidase family M23</fullName>
    </recommendedName>
</protein>
<proteinExistence type="predicted"/>
<keyword evidence="4" id="KW-1185">Reference proteome</keyword>
<feature type="domain" description="DUF8155" evidence="1">
    <location>
        <begin position="5"/>
        <end position="157"/>
    </location>
</feature>
<sequence>MAVHLPASLLRRYRRFSLYNSPYPAHDRACAVDLYPDPVANEGRSPVAGTVIETRTVRCPDRPYAVNHDHLILLDVADGQVETDRRGPGTGDSDDLVARILHVDPRVEPGDEVVPGDSLGPMVRSGFFGPWVDNHVHLGFRRADQHLQRAGGSLPLSVDVSVDPLRWDGTGTVAEVGDTYALLDSPTHPAPCERFVGLGTDADESRRSVALDGGLAHYSGGGVLAGAEPLHHRDGDSVSFLGTPLGTCVAGEQSGDGTGHRHLDWADVAVVAETDTATHRATGISLFAAQDADFGAKLVFHRGHDLSAGDTVRVGIQPSDDPIRLG</sequence>
<dbReference type="AlphaFoldDB" id="A0ABD5RCQ2"/>
<feature type="domain" description="DUF8155" evidence="2">
    <location>
        <begin position="164"/>
        <end position="317"/>
    </location>
</feature>
<gene>
    <name evidence="3" type="ORF">ACFPJ5_12255</name>
</gene>
<reference evidence="3 4" key="1">
    <citation type="journal article" date="2019" name="Int. J. Syst. Evol. Microbiol.">
        <title>The Global Catalogue of Microorganisms (GCM) 10K type strain sequencing project: providing services to taxonomists for standard genome sequencing and annotation.</title>
        <authorList>
            <consortium name="The Broad Institute Genomics Platform"/>
            <consortium name="The Broad Institute Genome Sequencing Center for Infectious Disease"/>
            <person name="Wu L."/>
            <person name="Ma J."/>
        </authorList>
    </citation>
    <scope>NUCLEOTIDE SEQUENCE [LARGE SCALE GENOMIC DNA]</scope>
    <source>
        <strain evidence="3 4">CGMCC 1.12237</strain>
    </source>
</reference>
<evidence type="ECO:0000259" key="2">
    <source>
        <dbReference type="Pfam" id="PF26483"/>
    </source>
</evidence>
<organism evidence="3 4">
    <name type="scientific">Salinirubrum litoreum</name>
    <dbReference type="NCBI Taxonomy" id="1126234"/>
    <lineage>
        <taxon>Archaea</taxon>
        <taxon>Methanobacteriati</taxon>
        <taxon>Methanobacteriota</taxon>
        <taxon>Stenosarchaea group</taxon>
        <taxon>Halobacteria</taxon>
        <taxon>Halobacteriales</taxon>
        <taxon>Haloferacaceae</taxon>
        <taxon>Salinirubrum</taxon>
    </lineage>
</organism>
<evidence type="ECO:0000313" key="4">
    <source>
        <dbReference type="Proteomes" id="UP001596201"/>
    </source>
</evidence>
<dbReference type="Pfam" id="PF26482">
    <property type="entry name" value="DUF8155"/>
    <property type="match status" value="1"/>
</dbReference>
<dbReference type="RefSeq" id="WP_227229952.1">
    <property type="nucleotide sequence ID" value="NZ_JAJCVJ010000002.1"/>
</dbReference>
<evidence type="ECO:0000313" key="3">
    <source>
        <dbReference type="EMBL" id="MFC5367706.1"/>
    </source>
</evidence>
<dbReference type="Pfam" id="PF26483">
    <property type="entry name" value="DUF8155_C"/>
    <property type="match status" value="1"/>
</dbReference>
<evidence type="ECO:0008006" key="5">
    <source>
        <dbReference type="Google" id="ProtNLM"/>
    </source>
</evidence>
<name>A0ABD5RCQ2_9EURY</name>
<dbReference type="Proteomes" id="UP001596201">
    <property type="component" value="Unassembled WGS sequence"/>
</dbReference>
<dbReference type="EMBL" id="JBHSKX010000002">
    <property type="protein sequence ID" value="MFC5367706.1"/>
    <property type="molecule type" value="Genomic_DNA"/>
</dbReference>
<evidence type="ECO:0000259" key="1">
    <source>
        <dbReference type="Pfam" id="PF26482"/>
    </source>
</evidence>
<comment type="caution">
    <text evidence="3">The sequence shown here is derived from an EMBL/GenBank/DDBJ whole genome shotgun (WGS) entry which is preliminary data.</text>
</comment>
<accession>A0ABD5RCQ2</accession>
<dbReference type="InterPro" id="IPR058817">
    <property type="entry name" value="DUF8155_C"/>
</dbReference>
<dbReference type="InterPro" id="IPR058468">
    <property type="entry name" value="DUF8155_N"/>
</dbReference>